<comment type="caution">
    <text evidence="1">The sequence shown here is derived from an EMBL/GenBank/DDBJ whole genome shotgun (WGS) entry which is preliminary data.</text>
</comment>
<dbReference type="Proteomes" id="UP000076858">
    <property type="component" value="Unassembled WGS sequence"/>
</dbReference>
<dbReference type="AlphaFoldDB" id="A0A0P5RAH4"/>
<accession>A0A0P5RAH4</accession>
<keyword evidence="2" id="KW-1185">Reference proteome</keyword>
<reference evidence="1 2" key="1">
    <citation type="submission" date="2016-03" db="EMBL/GenBank/DDBJ databases">
        <title>EvidentialGene: Evidence-directed Construction of Genes on Genomes.</title>
        <authorList>
            <person name="Gilbert D.G."/>
            <person name="Choi J.-H."/>
            <person name="Mockaitis K."/>
            <person name="Colbourne J."/>
            <person name="Pfrender M."/>
        </authorList>
    </citation>
    <scope>NUCLEOTIDE SEQUENCE [LARGE SCALE GENOMIC DNA]</scope>
    <source>
        <strain evidence="1 2">Xinb3</strain>
        <tissue evidence="1">Complete organism</tissue>
    </source>
</reference>
<name>A0A0P5RAH4_9CRUS</name>
<organism evidence="1 2">
    <name type="scientific">Daphnia magna</name>
    <dbReference type="NCBI Taxonomy" id="35525"/>
    <lineage>
        <taxon>Eukaryota</taxon>
        <taxon>Metazoa</taxon>
        <taxon>Ecdysozoa</taxon>
        <taxon>Arthropoda</taxon>
        <taxon>Crustacea</taxon>
        <taxon>Branchiopoda</taxon>
        <taxon>Diplostraca</taxon>
        <taxon>Cladocera</taxon>
        <taxon>Anomopoda</taxon>
        <taxon>Daphniidae</taxon>
        <taxon>Daphnia</taxon>
    </lineage>
</organism>
<protein>
    <submittedName>
        <fullName evidence="1">Uncharacterized protein</fullName>
    </submittedName>
</protein>
<sequence>MQSCYSFRSVLLLFLVNFALHRSNGCSEIQQLIHSLPYLSLTDTKCLIGNNCSSLQCTSTAEKTKFSVGFAVTCDNDPAIEINANIPTSGIISWHATFNDQTEKVIPGYFFPTSQNHTVQRQGYLKVSLKKSSDRDSFVLLSLTLKGCENIQENQGIDYSCTQKQIINSQQLACGKGKLNNQQKLCSLFRPFECGAKETCSQIDKSDHGECQCFKGYARDEDGTCSTIIAHPQVSTVSPNKQKSNETDVSESTKDPAAFAVNIVVPLLMLILVTALLYAAYKHGLIHQCLVSWCGRTTETVLLTDDDDSPLA</sequence>
<dbReference type="EMBL" id="LRGB01000024">
    <property type="protein sequence ID" value="KZS21544.1"/>
    <property type="molecule type" value="Genomic_DNA"/>
</dbReference>
<gene>
    <name evidence="1" type="ORF">APZ42_011475</name>
</gene>
<proteinExistence type="predicted"/>
<evidence type="ECO:0000313" key="1">
    <source>
        <dbReference type="EMBL" id="KZS21544.1"/>
    </source>
</evidence>
<dbReference type="OrthoDB" id="6355180at2759"/>
<evidence type="ECO:0000313" key="2">
    <source>
        <dbReference type="Proteomes" id="UP000076858"/>
    </source>
</evidence>